<evidence type="ECO:0000313" key="2">
    <source>
        <dbReference type="EMBL" id="WPJ94897.1"/>
    </source>
</evidence>
<reference evidence="2 3" key="1">
    <citation type="submission" date="2023-11" db="EMBL/GenBank/DDBJ databases">
        <title>Coraliomargarita sp. nov., isolated from marine algae.</title>
        <authorList>
            <person name="Lee J.K."/>
            <person name="Baek J.H."/>
            <person name="Kim J.M."/>
            <person name="Choi D.G."/>
            <person name="Jeon C.O."/>
        </authorList>
    </citation>
    <scope>NUCLEOTIDE SEQUENCE [LARGE SCALE GENOMIC DNA]</scope>
    <source>
        <strain evidence="2 3">J2-16</strain>
    </source>
</reference>
<dbReference type="NCBIfam" id="TIGR02601">
    <property type="entry name" value="autotrns_rpt"/>
    <property type="match status" value="1"/>
</dbReference>
<dbReference type="Proteomes" id="UP001324993">
    <property type="component" value="Chromosome"/>
</dbReference>
<evidence type="ECO:0000313" key="3">
    <source>
        <dbReference type="Proteomes" id="UP001324993"/>
    </source>
</evidence>
<gene>
    <name evidence="2" type="ORF">SH580_15815</name>
</gene>
<dbReference type="RefSeq" id="WP_319831805.1">
    <property type="nucleotide sequence ID" value="NZ_CP138858.1"/>
</dbReference>
<accession>A0ABZ0RIX6</accession>
<dbReference type="NCBIfam" id="TIGR02595">
    <property type="entry name" value="PEP_CTERM"/>
    <property type="match status" value="1"/>
</dbReference>
<dbReference type="InterPro" id="IPR012332">
    <property type="entry name" value="Autotransporter_pectin_lyase_C"/>
</dbReference>
<sequence length="457" mass="46478">MKKDNKHPSTLNKALLTAISASFVFPLTGTAQLYWGDATYTSSSSTASSWFTDAAGTAVSATAPSGEDLIFNTTPANTAGGDISVDTDFAANSLTFNTSSHTRLVQSGSPTLSLGTGGISLGASSGNVTLGTGNFLNTRLTGSQSWTNNSTNTLTVRSLSTNDSAGATTLTLDSGDGKINFSQNIEDSAADPLAIVINSSGSGLVSMYGSSNSIRGGTTINQGTLQAYGNLGSTTVLLGDTSGSGDARLNVRASAAFTSDITVRSGSSGTKTLNTNQSGGVTLNGALTLNDNLTVLASTDATFNGSISGTGDLTKTGNADLYFSGSNTLSGDLTIDSGAFTLTDTGSLQFTIGANGENNQVNGASTDVTFDGSFNFDLSGADSNDGNSWTIVTSSTAIYGTTFDVTGFTEDSGIWSKDGFTFSELTGELTYTVPEPSISALIFGGVAMALAGKRRRR</sequence>
<keyword evidence="1" id="KW-0732">Signal</keyword>
<dbReference type="Gene3D" id="2.160.20.20">
    <property type="match status" value="1"/>
</dbReference>
<dbReference type="EMBL" id="CP138858">
    <property type="protein sequence ID" value="WPJ94897.1"/>
    <property type="molecule type" value="Genomic_DNA"/>
</dbReference>
<protein>
    <submittedName>
        <fullName evidence="2">PEP-CTERM sorting domain-containing protein</fullName>
    </submittedName>
</protein>
<keyword evidence="3" id="KW-1185">Reference proteome</keyword>
<name>A0ABZ0RIX6_9BACT</name>
<dbReference type="InterPro" id="IPR013424">
    <property type="entry name" value="Ice-binding_C"/>
</dbReference>
<proteinExistence type="predicted"/>
<organism evidence="2 3">
    <name type="scientific">Coraliomargarita algicola</name>
    <dbReference type="NCBI Taxonomy" id="3092156"/>
    <lineage>
        <taxon>Bacteria</taxon>
        <taxon>Pseudomonadati</taxon>
        <taxon>Verrucomicrobiota</taxon>
        <taxon>Opitutia</taxon>
        <taxon>Puniceicoccales</taxon>
        <taxon>Coraliomargaritaceae</taxon>
        <taxon>Coraliomargarita</taxon>
    </lineage>
</organism>
<evidence type="ECO:0000256" key="1">
    <source>
        <dbReference type="ARBA" id="ARBA00022729"/>
    </source>
</evidence>
<dbReference type="InterPro" id="IPR013425">
    <property type="entry name" value="Autotrns_rpt"/>
</dbReference>